<evidence type="ECO:0000313" key="2">
    <source>
        <dbReference type="EMBL" id="HIS73881.1"/>
    </source>
</evidence>
<feature type="transmembrane region" description="Helical" evidence="1">
    <location>
        <begin position="107"/>
        <end position="126"/>
    </location>
</feature>
<feature type="transmembrane region" description="Helical" evidence="1">
    <location>
        <begin position="171"/>
        <end position="193"/>
    </location>
</feature>
<feature type="transmembrane region" description="Helical" evidence="1">
    <location>
        <begin position="299"/>
        <end position="319"/>
    </location>
</feature>
<feature type="transmembrane region" description="Helical" evidence="1">
    <location>
        <begin position="199"/>
        <end position="217"/>
    </location>
</feature>
<feature type="transmembrane region" description="Helical" evidence="1">
    <location>
        <begin position="6"/>
        <end position="24"/>
    </location>
</feature>
<dbReference type="AlphaFoldDB" id="A0A9D1JXC9"/>
<comment type="caution">
    <text evidence="2">The sequence shown here is derived from an EMBL/GenBank/DDBJ whole genome shotgun (WGS) entry which is preliminary data.</text>
</comment>
<gene>
    <name evidence="2" type="ORF">IAA86_02535</name>
</gene>
<accession>A0A9D1JXC9</accession>
<protein>
    <submittedName>
        <fullName evidence="2">Uncharacterized protein</fullName>
    </submittedName>
</protein>
<dbReference type="EMBL" id="DVJQ01000021">
    <property type="protein sequence ID" value="HIS73881.1"/>
    <property type="molecule type" value="Genomic_DNA"/>
</dbReference>
<organism evidence="2 3">
    <name type="scientific">Candidatus Galligastranaerophilus intestinavium</name>
    <dbReference type="NCBI Taxonomy" id="2840836"/>
    <lineage>
        <taxon>Bacteria</taxon>
        <taxon>Candidatus Galligastranaerophilus</taxon>
    </lineage>
</organism>
<keyword evidence="1" id="KW-0812">Transmembrane</keyword>
<evidence type="ECO:0000256" key="1">
    <source>
        <dbReference type="SAM" id="Phobius"/>
    </source>
</evidence>
<evidence type="ECO:0000313" key="3">
    <source>
        <dbReference type="Proteomes" id="UP000886865"/>
    </source>
</evidence>
<proteinExistence type="predicted"/>
<sequence length="333" mass="38470">MTDVISLSEIFMLTGFCLSLYACVSNDVIQTLGTFLSTTREKPAWIIWIFATSVLVVTFFCGWYFNDGDMAFGRLDRIPFAQEFYWWHVLPPVILIYLTKKGIPVATAFLILSIFSSGTVISLMLAKSLIGYVMAFVVSIILYFIIARPLEKRFLYTKDKKISKWWYAAKWSATAYLWSMWLMQDAANLYVYLPRRLDFAQMAVTLCIFATFLAWVVYKRGGEIQNIVKLKTNTQDVRSATIIDLTYATILLYFQNVNNVPMSTTWVFLGLLAGREIAMYNRLRFETQKKVYKHVAKDFTKALIGLVVSMVVVCIINHFDKIVYIMHTYLHLD</sequence>
<reference evidence="2" key="2">
    <citation type="journal article" date="2021" name="PeerJ">
        <title>Extensive microbial diversity within the chicken gut microbiome revealed by metagenomics and culture.</title>
        <authorList>
            <person name="Gilroy R."/>
            <person name="Ravi A."/>
            <person name="Getino M."/>
            <person name="Pursley I."/>
            <person name="Horton D.L."/>
            <person name="Alikhan N.F."/>
            <person name="Baker D."/>
            <person name="Gharbi K."/>
            <person name="Hall N."/>
            <person name="Watson M."/>
            <person name="Adriaenssens E.M."/>
            <person name="Foster-Nyarko E."/>
            <person name="Jarju S."/>
            <person name="Secka A."/>
            <person name="Antonio M."/>
            <person name="Oren A."/>
            <person name="Chaudhuri R.R."/>
            <person name="La Ragione R."/>
            <person name="Hildebrand F."/>
            <person name="Pallen M.J."/>
        </authorList>
    </citation>
    <scope>NUCLEOTIDE SEQUENCE</scope>
    <source>
        <strain evidence="2">CHK152-2871</strain>
    </source>
</reference>
<dbReference type="Proteomes" id="UP000886865">
    <property type="component" value="Unassembled WGS sequence"/>
</dbReference>
<keyword evidence="1" id="KW-0472">Membrane</keyword>
<feature type="transmembrane region" description="Helical" evidence="1">
    <location>
        <begin position="45"/>
        <end position="65"/>
    </location>
</feature>
<reference evidence="2" key="1">
    <citation type="submission" date="2020-10" db="EMBL/GenBank/DDBJ databases">
        <authorList>
            <person name="Gilroy R."/>
        </authorList>
    </citation>
    <scope>NUCLEOTIDE SEQUENCE</scope>
    <source>
        <strain evidence="2">CHK152-2871</strain>
    </source>
</reference>
<name>A0A9D1JXC9_9BACT</name>
<keyword evidence="1" id="KW-1133">Transmembrane helix</keyword>
<feature type="transmembrane region" description="Helical" evidence="1">
    <location>
        <begin position="132"/>
        <end position="150"/>
    </location>
</feature>